<dbReference type="SMART" id="SM00116">
    <property type="entry name" value="CBS"/>
    <property type="match status" value="2"/>
</dbReference>
<evidence type="ECO:0000256" key="4">
    <source>
        <dbReference type="ARBA" id="ARBA00022737"/>
    </source>
</evidence>
<dbReference type="SUPFAM" id="SSF53697">
    <property type="entry name" value="SIS domain"/>
    <property type="match status" value="1"/>
</dbReference>
<dbReference type="PANTHER" id="PTHR42745:SF1">
    <property type="entry name" value="ARABINOSE 5-PHOSPHATE ISOMERASE KDSD"/>
    <property type="match status" value="1"/>
</dbReference>
<feature type="domain" description="CBS" evidence="12">
    <location>
        <begin position="203"/>
        <end position="261"/>
    </location>
</feature>
<feature type="binding site" evidence="9">
    <location>
        <position position="75"/>
    </location>
    <ligand>
        <name>Zn(2+)</name>
        <dbReference type="ChEBI" id="CHEBI:29105"/>
    </ligand>
</feature>
<feature type="site" description="Catalytically relevant" evidence="10">
    <location>
        <position position="186"/>
    </location>
</feature>
<dbReference type="GO" id="GO:0097367">
    <property type="term" value="F:carbohydrate derivative binding"/>
    <property type="evidence" value="ECO:0007669"/>
    <property type="project" value="InterPro"/>
</dbReference>
<protein>
    <recommendedName>
        <fullName evidence="8">Arabinose 5-phosphate isomerase</fullName>
        <shortName evidence="8">API</shortName>
        <ecNumber evidence="8">5.3.1.13</ecNumber>
    </recommendedName>
</protein>
<dbReference type="eggNOG" id="COG0794">
    <property type="taxonomic scope" value="Bacteria"/>
</dbReference>
<keyword evidence="5 11" id="KW-0129">CBS domain</keyword>
<name>K6YUY3_9ALTE</name>
<dbReference type="InterPro" id="IPR000644">
    <property type="entry name" value="CBS_dom"/>
</dbReference>
<dbReference type="Pfam" id="PF00571">
    <property type="entry name" value="CBS"/>
    <property type="match status" value="2"/>
</dbReference>
<dbReference type="Pfam" id="PF01380">
    <property type="entry name" value="SIS"/>
    <property type="match status" value="1"/>
</dbReference>
<dbReference type="InterPro" id="IPR035474">
    <property type="entry name" value="SIS_Kpsf"/>
</dbReference>
<comment type="similarity">
    <text evidence="2 8">Belongs to the SIS family. GutQ/KpsF subfamily.</text>
</comment>
<dbReference type="FunFam" id="3.40.50.10490:FF:000011">
    <property type="entry name" value="Arabinose 5-phosphate isomerase"/>
    <property type="match status" value="1"/>
</dbReference>
<dbReference type="eggNOG" id="COG0517">
    <property type="taxonomic scope" value="Bacteria"/>
</dbReference>
<feature type="domain" description="SIS" evidence="13">
    <location>
        <begin position="34"/>
        <end position="177"/>
    </location>
</feature>
<evidence type="ECO:0000313" key="14">
    <source>
        <dbReference type="EMBL" id="GAC15085.1"/>
    </source>
</evidence>
<dbReference type="CDD" id="cd05014">
    <property type="entry name" value="SIS_Kpsf"/>
    <property type="match status" value="1"/>
</dbReference>
<evidence type="ECO:0000256" key="5">
    <source>
        <dbReference type="ARBA" id="ARBA00023122"/>
    </source>
</evidence>
<evidence type="ECO:0000259" key="12">
    <source>
        <dbReference type="PROSITE" id="PS51371"/>
    </source>
</evidence>
<evidence type="ECO:0000256" key="1">
    <source>
        <dbReference type="ARBA" id="ARBA00004756"/>
    </source>
</evidence>
<dbReference type="InterPro" id="IPR046348">
    <property type="entry name" value="SIS_dom_sf"/>
</dbReference>
<evidence type="ECO:0000256" key="2">
    <source>
        <dbReference type="ARBA" id="ARBA00008165"/>
    </source>
</evidence>
<evidence type="ECO:0000313" key="15">
    <source>
        <dbReference type="Proteomes" id="UP000006334"/>
    </source>
</evidence>
<comment type="subunit">
    <text evidence="3">Homotetramer.</text>
</comment>
<comment type="pathway">
    <text evidence="7">Carbohydrate biosynthesis; 3-deoxy-D-manno-octulosonate biosynthesis; 3-deoxy-D-manno-octulosonate from D-ribulose 5-phosphate: step 1/3.</text>
</comment>
<evidence type="ECO:0000256" key="10">
    <source>
        <dbReference type="PIRSR" id="PIRSR004692-3"/>
    </source>
</evidence>
<feature type="site" description="Catalytically relevant" evidence="10">
    <location>
        <position position="104"/>
    </location>
</feature>
<comment type="pathway">
    <text evidence="1">Bacterial outer membrane biogenesis; lipopolysaccharide biosynthesis.</text>
</comment>
<comment type="caution">
    <text evidence="14">The sequence shown here is derived from an EMBL/GenBank/DDBJ whole genome shotgun (WGS) entry which is preliminary data.</text>
</comment>
<feature type="site" description="Catalytically relevant" evidence="10">
    <location>
        <position position="52"/>
    </location>
</feature>
<dbReference type="RefSeq" id="WP_008844890.1">
    <property type="nucleotide sequence ID" value="NZ_BAEN01000046.1"/>
</dbReference>
<gene>
    <name evidence="14" type="primary">kdsD</name>
    <name evidence="14" type="ORF">GLIP_2459</name>
</gene>
<proteinExistence type="inferred from homology"/>
<organism evidence="14 15">
    <name type="scientific">Aliiglaciecola lipolytica E3</name>
    <dbReference type="NCBI Taxonomy" id="1127673"/>
    <lineage>
        <taxon>Bacteria</taxon>
        <taxon>Pseudomonadati</taxon>
        <taxon>Pseudomonadota</taxon>
        <taxon>Gammaproteobacteria</taxon>
        <taxon>Alteromonadales</taxon>
        <taxon>Alteromonadaceae</taxon>
        <taxon>Aliiglaciecola</taxon>
    </lineage>
</organism>
<dbReference type="PIRSF" id="PIRSF004692">
    <property type="entry name" value="KdsD_KpsF"/>
    <property type="match status" value="1"/>
</dbReference>
<dbReference type="GO" id="GO:0005975">
    <property type="term" value="P:carbohydrate metabolic process"/>
    <property type="evidence" value="ECO:0007669"/>
    <property type="project" value="InterPro"/>
</dbReference>
<dbReference type="PANTHER" id="PTHR42745">
    <property type="match status" value="1"/>
</dbReference>
<evidence type="ECO:0000256" key="6">
    <source>
        <dbReference type="ARBA" id="ARBA00023235"/>
    </source>
</evidence>
<evidence type="ECO:0000256" key="7">
    <source>
        <dbReference type="ARBA" id="ARBA00060658"/>
    </source>
</evidence>
<dbReference type="STRING" id="1127673.GLIP_2459"/>
<dbReference type="InterPro" id="IPR046342">
    <property type="entry name" value="CBS_dom_sf"/>
</dbReference>
<keyword evidence="9" id="KW-0479">Metal-binding</keyword>
<dbReference type="AlphaFoldDB" id="K6YUY3"/>
<dbReference type="InterPro" id="IPR001347">
    <property type="entry name" value="SIS_dom"/>
</dbReference>
<evidence type="ECO:0000256" key="9">
    <source>
        <dbReference type="PIRSR" id="PIRSR004692-2"/>
    </source>
</evidence>
<dbReference type="PROSITE" id="PS51464">
    <property type="entry name" value="SIS"/>
    <property type="match status" value="1"/>
</dbReference>
<accession>K6YUY3</accession>
<dbReference type="PROSITE" id="PS51371">
    <property type="entry name" value="CBS"/>
    <property type="match status" value="1"/>
</dbReference>
<keyword evidence="6 8" id="KW-0413">Isomerase</keyword>
<evidence type="ECO:0000259" key="13">
    <source>
        <dbReference type="PROSITE" id="PS51464"/>
    </source>
</evidence>
<dbReference type="GO" id="GO:0046872">
    <property type="term" value="F:metal ion binding"/>
    <property type="evidence" value="ECO:0007669"/>
    <property type="project" value="UniProtKB-KW"/>
</dbReference>
<sequence>MSSAYIKSALKVLEIESQAIVQLKQYIDGSFEKSCQIIRNCKGKVVVSGMGKSGHIGHKIAATLASTGTPAFFMHPGEANHGDLGMITDQDVLLAISNSGETGELLNLIPVVKRLEIPIISMTNSTKSSLGKHSDAVLCIKVEQEACSLGLAPTASTTATLAMGDALAVALLDASGFTSADFALSHPGGSLGRRLLLTIADIMHTGDELPLVELNQTVRSALFEISKKGLGMTGIVDDSGKLVGIFTDGDLRRILDDRIDIHSTPVSQVMTVNSKTGKPNMLAVEGLNLMEKHRINSMFAVDDENKPVGALNMHMLLKAGVV</sequence>
<dbReference type="FunFam" id="3.10.580.10:FF:000007">
    <property type="entry name" value="Arabinose 5-phosphate isomerase"/>
    <property type="match status" value="1"/>
</dbReference>
<keyword evidence="9" id="KW-0862">Zinc</keyword>
<feature type="site" description="Catalytically relevant" evidence="10">
    <location>
        <position position="145"/>
    </location>
</feature>
<dbReference type="Proteomes" id="UP000006334">
    <property type="component" value="Unassembled WGS sequence"/>
</dbReference>
<dbReference type="InterPro" id="IPR004800">
    <property type="entry name" value="KdsD/KpsF-type"/>
</dbReference>
<dbReference type="GO" id="GO:1901135">
    <property type="term" value="P:carbohydrate derivative metabolic process"/>
    <property type="evidence" value="ECO:0007669"/>
    <property type="project" value="InterPro"/>
</dbReference>
<dbReference type="EC" id="5.3.1.13" evidence="8"/>
<evidence type="ECO:0000256" key="8">
    <source>
        <dbReference type="PIRNR" id="PIRNR004692"/>
    </source>
</evidence>
<keyword evidence="15" id="KW-1185">Reference proteome</keyword>
<dbReference type="OrthoDB" id="9762536at2"/>
<dbReference type="Gene3D" id="3.10.580.10">
    <property type="entry name" value="CBS-domain"/>
    <property type="match status" value="1"/>
</dbReference>
<dbReference type="CDD" id="cd04604">
    <property type="entry name" value="CBS_pair_SIS_assoc"/>
    <property type="match status" value="1"/>
</dbReference>
<evidence type="ECO:0000256" key="3">
    <source>
        <dbReference type="ARBA" id="ARBA00011881"/>
    </source>
</evidence>
<comment type="catalytic activity">
    <reaction evidence="8">
        <text>D-arabinose 5-phosphate = D-ribulose 5-phosphate</text>
        <dbReference type="Rhea" id="RHEA:23104"/>
        <dbReference type="ChEBI" id="CHEBI:57693"/>
        <dbReference type="ChEBI" id="CHEBI:58121"/>
        <dbReference type="EC" id="5.3.1.13"/>
    </reaction>
</comment>
<reference evidence="14 15" key="1">
    <citation type="journal article" date="2017" name="Antonie Van Leeuwenhoek">
        <title>Rhizobium rhizosphaerae sp. nov., a novel species isolated from rice rhizosphere.</title>
        <authorList>
            <person name="Zhao J.J."/>
            <person name="Zhang J."/>
            <person name="Zhang R.J."/>
            <person name="Zhang C.W."/>
            <person name="Yin H.Q."/>
            <person name="Zhang X.X."/>
        </authorList>
    </citation>
    <scope>NUCLEOTIDE SEQUENCE [LARGE SCALE GENOMIC DNA]</scope>
    <source>
        <strain evidence="14 15">E3</strain>
    </source>
</reference>
<dbReference type="GO" id="GO:0019146">
    <property type="term" value="F:arabinose-5-phosphate isomerase activity"/>
    <property type="evidence" value="ECO:0007669"/>
    <property type="project" value="UniProtKB-EC"/>
</dbReference>
<dbReference type="NCBIfam" id="TIGR00393">
    <property type="entry name" value="kpsF"/>
    <property type="match status" value="1"/>
</dbReference>
<evidence type="ECO:0000256" key="11">
    <source>
        <dbReference type="PROSITE-ProRule" id="PRU00703"/>
    </source>
</evidence>
<dbReference type="InterPro" id="IPR050986">
    <property type="entry name" value="GutQ/KpsF_isomerases"/>
</dbReference>
<keyword evidence="4" id="KW-0677">Repeat</keyword>
<dbReference type="EMBL" id="BAEN01000046">
    <property type="protein sequence ID" value="GAC15085.1"/>
    <property type="molecule type" value="Genomic_DNA"/>
</dbReference>
<dbReference type="Gene3D" id="3.40.50.10490">
    <property type="entry name" value="Glucose-6-phosphate isomerase like protein, domain 1"/>
    <property type="match status" value="1"/>
</dbReference>